<feature type="domain" description="FAD dependent oxidoreductase" evidence="2">
    <location>
        <begin position="2"/>
        <end position="318"/>
    </location>
</feature>
<proteinExistence type="predicted"/>
<dbReference type="EMBL" id="CP004387">
    <property type="protein sequence ID" value="AJD47075.1"/>
    <property type="molecule type" value="Genomic_DNA"/>
</dbReference>
<dbReference type="Pfam" id="PF01266">
    <property type="entry name" value="DAO"/>
    <property type="match status" value="1"/>
</dbReference>
<reference evidence="3 4" key="1">
    <citation type="journal article" date="2012" name="J. Bacteriol.">
        <title>Genome sequence of an alkane-degrading bacterium, Alcanivorax pacificus type strain W11-5, isolated from deep sea sediment.</title>
        <authorList>
            <person name="Lai Q."/>
            <person name="Shao Z."/>
        </authorList>
    </citation>
    <scope>NUCLEOTIDE SEQUENCE [LARGE SCALE GENOMIC DNA]</scope>
    <source>
        <strain evidence="3 4">W11-5</strain>
    </source>
</reference>
<dbReference type="KEGG" id="apac:S7S_03265"/>
<accession>A0A0B4XK61</accession>
<dbReference type="GO" id="GO:0005737">
    <property type="term" value="C:cytoplasm"/>
    <property type="evidence" value="ECO:0007669"/>
    <property type="project" value="TreeGrafter"/>
</dbReference>
<sequence>MRLSEQGCKPLILDAPVSAPPASWAGGGILSALFPWRYSDALTALTREARHAYERLSAQVIDAGGADLQVEPCGMLVISVPDAAAARAWGERHRIFLGEVAGDSIVPDLSGETAVWMPQVANVRNPLILTGVRYLLAARGIVPQAAAVEHMRRISQGWQIQAGGTVLQARQVLIAAGSWSARILSLLGVEVPVLPVKGEMLLYPATVPAPPCIILSSKGYVIPRRDGQMLVGSTLSEGEWDQRPSEAAYTTLREAAPNIWPALAEVVPVAHWAGLRPGSPRDIPWIGEVPAQQGLFLATGHYRNGLVSAPATADLVVALMRGEQPQIDPAPYSFSSSSPP</sequence>
<dbReference type="Gene3D" id="3.30.9.10">
    <property type="entry name" value="D-Amino Acid Oxidase, subunit A, domain 2"/>
    <property type="match status" value="1"/>
</dbReference>
<dbReference type="InterPro" id="IPR006076">
    <property type="entry name" value="FAD-dep_OxRdtase"/>
</dbReference>
<dbReference type="STRING" id="391936.S7S_03265"/>
<evidence type="ECO:0000313" key="4">
    <source>
        <dbReference type="Proteomes" id="UP000006764"/>
    </source>
</evidence>
<dbReference type="PANTHER" id="PTHR13847">
    <property type="entry name" value="SARCOSINE DEHYDROGENASE-RELATED"/>
    <property type="match status" value="1"/>
</dbReference>
<keyword evidence="1" id="KW-0560">Oxidoreductase</keyword>
<dbReference type="Proteomes" id="UP000006764">
    <property type="component" value="Chromosome"/>
</dbReference>
<evidence type="ECO:0000256" key="1">
    <source>
        <dbReference type="ARBA" id="ARBA00023002"/>
    </source>
</evidence>
<evidence type="ECO:0000313" key="3">
    <source>
        <dbReference type="EMBL" id="AJD47075.1"/>
    </source>
</evidence>
<keyword evidence="4" id="KW-1185">Reference proteome</keyword>
<dbReference type="InterPro" id="IPR036188">
    <property type="entry name" value="FAD/NAD-bd_sf"/>
</dbReference>
<dbReference type="SUPFAM" id="SSF54373">
    <property type="entry name" value="FAD-linked reductases, C-terminal domain"/>
    <property type="match status" value="1"/>
</dbReference>
<dbReference type="Gene3D" id="3.50.50.60">
    <property type="entry name" value="FAD/NAD(P)-binding domain"/>
    <property type="match status" value="1"/>
</dbReference>
<gene>
    <name evidence="3" type="ORF">S7S_03265</name>
</gene>
<evidence type="ECO:0000259" key="2">
    <source>
        <dbReference type="Pfam" id="PF01266"/>
    </source>
</evidence>
<dbReference type="SUPFAM" id="SSF51905">
    <property type="entry name" value="FAD/NAD(P)-binding domain"/>
    <property type="match status" value="1"/>
</dbReference>
<protein>
    <submittedName>
        <fullName evidence="3">FAD-binding oxidoreductase</fullName>
    </submittedName>
</protein>
<dbReference type="HOGENOM" id="CLU_007884_4_5_6"/>
<dbReference type="PANTHER" id="PTHR13847:SF289">
    <property type="entry name" value="GLYCINE OXIDASE"/>
    <property type="match status" value="1"/>
</dbReference>
<dbReference type="GO" id="GO:0016491">
    <property type="term" value="F:oxidoreductase activity"/>
    <property type="evidence" value="ECO:0007669"/>
    <property type="project" value="UniProtKB-KW"/>
</dbReference>
<dbReference type="AlphaFoldDB" id="A0A0B4XK61"/>
<organism evidence="3 4">
    <name type="scientific">Isoalcanivorax pacificus W11-5</name>
    <dbReference type="NCBI Taxonomy" id="391936"/>
    <lineage>
        <taxon>Bacteria</taxon>
        <taxon>Pseudomonadati</taxon>
        <taxon>Pseudomonadota</taxon>
        <taxon>Gammaproteobacteria</taxon>
        <taxon>Oceanospirillales</taxon>
        <taxon>Alcanivoracaceae</taxon>
        <taxon>Isoalcanivorax</taxon>
    </lineage>
</organism>
<name>A0A0B4XK61_9GAMM</name>